<keyword evidence="1" id="KW-0812">Transmembrane</keyword>
<dbReference type="AlphaFoldDB" id="A0A0G1BRD7"/>
<evidence type="ECO:0000313" key="3">
    <source>
        <dbReference type="Proteomes" id="UP000034516"/>
    </source>
</evidence>
<keyword evidence="1" id="KW-1133">Transmembrane helix</keyword>
<gene>
    <name evidence="2" type="ORF">UV02_C0049G0009</name>
</gene>
<feature type="non-terminal residue" evidence="2">
    <location>
        <position position="1"/>
    </location>
</feature>
<accession>A0A0G1BRD7</accession>
<keyword evidence="1" id="KW-0472">Membrane</keyword>
<evidence type="ECO:0000256" key="1">
    <source>
        <dbReference type="SAM" id="Phobius"/>
    </source>
</evidence>
<dbReference type="EMBL" id="LCCW01000049">
    <property type="protein sequence ID" value="KKS40018.1"/>
    <property type="molecule type" value="Genomic_DNA"/>
</dbReference>
<sequence>TGSPAHGPISPKPLKVIMIGIAVIGVFYTLFLSTGAVGDALERFRVSYQLRVAAFFSSLSKGMDEGESPYDPVLYRVIRKGAPVYGLRIAFGKVVSAEPTANPADEDTVALATNVPFIKGLQELAGRAATSHPGLAGPVSTICCG</sequence>
<name>A0A0G1BRD7_9BACT</name>
<reference evidence="2 3" key="1">
    <citation type="journal article" date="2015" name="Nature">
        <title>rRNA introns, odd ribosomes, and small enigmatic genomes across a large radiation of phyla.</title>
        <authorList>
            <person name="Brown C.T."/>
            <person name="Hug L.A."/>
            <person name="Thomas B.C."/>
            <person name="Sharon I."/>
            <person name="Castelle C.J."/>
            <person name="Singh A."/>
            <person name="Wilkins M.J."/>
            <person name="Williams K.H."/>
            <person name="Banfield J.F."/>
        </authorList>
    </citation>
    <scope>NUCLEOTIDE SEQUENCE [LARGE SCALE GENOMIC DNA]</scope>
</reference>
<comment type="caution">
    <text evidence="2">The sequence shown here is derived from an EMBL/GenBank/DDBJ whole genome shotgun (WGS) entry which is preliminary data.</text>
</comment>
<protein>
    <submittedName>
        <fullName evidence="2">Uncharacterized protein</fullName>
    </submittedName>
</protein>
<evidence type="ECO:0000313" key="2">
    <source>
        <dbReference type="EMBL" id="KKS40018.1"/>
    </source>
</evidence>
<organism evidence="2 3">
    <name type="scientific">Candidatus Kuenenbacteria bacterium GW2011_GWA2_42_15</name>
    <dbReference type="NCBI Taxonomy" id="1618677"/>
    <lineage>
        <taxon>Bacteria</taxon>
        <taxon>Candidatus Kueneniibacteriota</taxon>
    </lineage>
</organism>
<proteinExistence type="predicted"/>
<dbReference type="Proteomes" id="UP000034516">
    <property type="component" value="Unassembled WGS sequence"/>
</dbReference>
<feature type="transmembrane region" description="Helical" evidence="1">
    <location>
        <begin position="16"/>
        <end position="41"/>
    </location>
</feature>